<keyword evidence="1" id="KW-0479">Metal-binding</keyword>
<dbReference type="Gene3D" id="3.30.40.10">
    <property type="entry name" value="Zinc/RING finger domain, C3HC4 (zinc finger)"/>
    <property type="match status" value="1"/>
</dbReference>
<proteinExistence type="predicted"/>
<dbReference type="SUPFAM" id="SSF57850">
    <property type="entry name" value="RING/U-box"/>
    <property type="match status" value="1"/>
</dbReference>
<dbReference type="InterPro" id="IPR001841">
    <property type="entry name" value="Znf_RING"/>
</dbReference>
<keyword evidence="5" id="KW-1133">Transmembrane helix</keyword>
<keyword evidence="3" id="KW-0862">Zinc</keyword>
<keyword evidence="5" id="KW-0812">Transmembrane</keyword>
<evidence type="ECO:0000256" key="4">
    <source>
        <dbReference type="PROSITE-ProRule" id="PRU00175"/>
    </source>
</evidence>
<feature type="transmembrane region" description="Helical" evidence="5">
    <location>
        <begin position="109"/>
        <end position="131"/>
    </location>
</feature>
<gene>
    <name evidence="7" type="primary">Contig17388.g18497</name>
    <name evidence="7" type="ORF">STYLEM_9071</name>
</gene>
<dbReference type="PANTHER" id="PTHR45969">
    <property type="entry name" value="RING ZINC FINGER PROTEIN-RELATED"/>
    <property type="match status" value="1"/>
</dbReference>
<feature type="transmembrane region" description="Helical" evidence="5">
    <location>
        <begin position="151"/>
        <end position="184"/>
    </location>
</feature>
<organism evidence="7 8">
    <name type="scientific">Stylonychia lemnae</name>
    <name type="common">Ciliate</name>
    <dbReference type="NCBI Taxonomy" id="5949"/>
    <lineage>
        <taxon>Eukaryota</taxon>
        <taxon>Sar</taxon>
        <taxon>Alveolata</taxon>
        <taxon>Ciliophora</taxon>
        <taxon>Intramacronucleata</taxon>
        <taxon>Spirotrichea</taxon>
        <taxon>Stichotrichia</taxon>
        <taxon>Sporadotrichida</taxon>
        <taxon>Oxytrichidae</taxon>
        <taxon>Stylonychinae</taxon>
        <taxon>Stylonychia</taxon>
    </lineage>
</organism>
<feature type="transmembrane region" description="Helical" evidence="5">
    <location>
        <begin position="12"/>
        <end position="36"/>
    </location>
</feature>
<reference evidence="7 8" key="1">
    <citation type="submission" date="2014-06" db="EMBL/GenBank/DDBJ databases">
        <authorList>
            <person name="Swart Estienne"/>
        </authorList>
    </citation>
    <scope>NUCLEOTIDE SEQUENCE [LARGE SCALE GENOMIC DNA]</scope>
    <source>
        <strain evidence="7 8">130c</strain>
    </source>
</reference>
<dbReference type="PROSITE" id="PS50089">
    <property type="entry name" value="ZF_RING_2"/>
    <property type="match status" value="1"/>
</dbReference>
<dbReference type="OrthoDB" id="290598at2759"/>
<evidence type="ECO:0000259" key="6">
    <source>
        <dbReference type="PROSITE" id="PS50089"/>
    </source>
</evidence>
<keyword evidence="5" id="KW-0472">Membrane</keyword>
<dbReference type="Proteomes" id="UP000039865">
    <property type="component" value="Unassembled WGS sequence"/>
</dbReference>
<evidence type="ECO:0000256" key="3">
    <source>
        <dbReference type="ARBA" id="ARBA00022833"/>
    </source>
</evidence>
<dbReference type="EMBL" id="CCKQ01008614">
    <property type="protein sequence ID" value="CDW80075.1"/>
    <property type="molecule type" value="Genomic_DNA"/>
</dbReference>
<sequence length="387" mass="45068">MQVQQSYAERIIVGTSVICMPLLFIGQIVLGIYLIINMNDPQMYLIAGTVLAWLQYSQCIIFFKDHYKNFLNQVFKSWNSLPQEERGPKQEKMLYGLSMNPFYPIFNRFFKFAIPIIVGCYILYIIVYSFYWKKNMEYFEALNNTDHILMIIFFTLSWCLLAFPLTSLIIGATFILTIGLPLVIYDLIRGQKDRPASNINIRKIVQTFVGAQRYRADKDVIEKVDSCTICLNIFKELEIIVNLKCHQAHVFHEKCLNQWTENRLQCPMCREQLHVINIVDNLDEKPKQNQVSHREEIVQQNQVQVSYHDIPQIEANVVEQIEDIVTNRLQPNNLVPGMNLISDNNAVNYPPASLVIQPHQINSDVSINRQQVQNLEESQFPELKDTD</sequence>
<keyword evidence="8" id="KW-1185">Reference proteome</keyword>
<accession>A0A078ACU1</accession>
<dbReference type="InterPro" id="IPR013083">
    <property type="entry name" value="Znf_RING/FYVE/PHD"/>
</dbReference>
<dbReference type="InParanoid" id="A0A078ACU1"/>
<evidence type="ECO:0000256" key="2">
    <source>
        <dbReference type="ARBA" id="ARBA00022771"/>
    </source>
</evidence>
<feature type="transmembrane region" description="Helical" evidence="5">
    <location>
        <begin position="42"/>
        <end position="63"/>
    </location>
</feature>
<feature type="domain" description="RING-type" evidence="6">
    <location>
        <begin position="227"/>
        <end position="270"/>
    </location>
</feature>
<dbReference type="GO" id="GO:0008270">
    <property type="term" value="F:zinc ion binding"/>
    <property type="evidence" value="ECO:0007669"/>
    <property type="project" value="UniProtKB-KW"/>
</dbReference>
<protein>
    <submittedName>
        <fullName evidence="7">Zinc finger protein</fullName>
    </submittedName>
</protein>
<evidence type="ECO:0000256" key="5">
    <source>
        <dbReference type="SAM" id="Phobius"/>
    </source>
</evidence>
<evidence type="ECO:0000256" key="1">
    <source>
        <dbReference type="ARBA" id="ARBA00022723"/>
    </source>
</evidence>
<dbReference type="AlphaFoldDB" id="A0A078ACU1"/>
<keyword evidence="2 4" id="KW-0863">Zinc-finger</keyword>
<evidence type="ECO:0000313" key="8">
    <source>
        <dbReference type="Proteomes" id="UP000039865"/>
    </source>
</evidence>
<evidence type="ECO:0000313" key="7">
    <source>
        <dbReference type="EMBL" id="CDW80075.1"/>
    </source>
</evidence>
<dbReference type="Pfam" id="PF13639">
    <property type="entry name" value="zf-RING_2"/>
    <property type="match status" value="1"/>
</dbReference>
<name>A0A078ACU1_STYLE</name>